<organism evidence="1 2">
    <name type="scientific">Fomitopsis schrenkii</name>
    <name type="common">Brown rot fungus</name>
    <dbReference type="NCBI Taxonomy" id="2126942"/>
    <lineage>
        <taxon>Eukaryota</taxon>
        <taxon>Fungi</taxon>
        <taxon>Dikarya</taxon>
        <taxon>Basidiomycota</taxon>
        <taxon>Agaricomycotina</taxon>
        <taxon>Agaricomycetes</taxon>
        <taxon>Polyporales</taxon>
        <taxon>Fomitopsis</taxon>
    </lineage>
</organism>
<keyword evidence="2" id="KW-1185">Reference proteome</keyword>
<evidence type="ECO:0000313" key="2">
    <source>
        <dbReference type="Proteomes" id="UP000015241"/>
    </source>
</evidence>
<protein>
    <submittedName>
        <fullName evidence="1">Uncharacterized protein</fullName>
    </submittedName>
</protein>
<dbReference type="InParanoid" id="S8EH24"/>
<dbReference type="AlphaFoldDB" id="S8EH24"/>
<dbReference type="Proteomes" id="UP000015241">
    <property type="component" value="Unassembled WGS sequence"/>
</dbReference>
<dbReference type="HOGENOM" id="CLU_132775_0_0_1"/>
<gene>
    <name evidence="1" type="ORF">FOMPIDRAFT_38829</name>
</gene>
<accession>S8EH24</accession>
<name>S8EH24_FOMSC</name>
<reference evidence="1 2" key="1">
    <citation type="journal article" date="2012" name="Science">
        <title>The Paleozoic origin of enzymatic lignin decomposition reconstructed from 31 fungal genomes.</title>
        <authorList>
            <person name="Floudas D."/>
            <person name="Binder M."/>
            <person name="Riley R."/>
            <person name="Barry K."/>
            <person name="Blanchette R.A."/>
            <person name="Henrissat B."/>
            <person name="Martinez A.T."/>
            <person name="Otillar R."/>
            <person name="Spatafora J.W."/>
            <person name="Yadav J.S."/>
            <person name="Aerts A."/>
            <person name="Benoit I."/>
            <person name="Boyd A."/>
            <person name="Carlson A."/>
            <person name="Copeland A."/>
            <person name="Coutinho P.M."/>
            <person name="de Vries R.P."/>
            <person name="Ferreira P."/>
            <person name="Findley K."/>
            <person name="Foster B."/>
            <person name="Gaskell J."/>
            <person name="Glotzer D."/>
            <person name="Gorecki P."/>
            <person name="Heitman J."/>
            <person name="Hesse C."/>
            <person name="Hori C."/>
            <person name="Igarashi K."/>
            <person name="Jurgens J.A."/>
            <person name="Kallen N."/>
            <person name="Kersten P."/>
            <person name="Kohler A."/>
            <person name="Kuees U."/>
            <person name="Kumar T.K.A."/>
            <person name="Kuo A."/>
            <person name="LaButti K."/>
            <person name="Larrondo L.F."/>
            <person name="Lindquist E."/>
            <person name="Ling A."/>
            <person name="Lombard V."/>
            <person name="Lucas S."/>
            <person name="Lundell T."/>
            <person name="Martin R."/>
            <person name="McLaughlin D.J."/>
            <person name="Morgenstern I."/>
            <person name="Morin E."/>
            <person name="Murat C."/>
            <person name="Nagy L.G."/>
            <person name="Nolan M."/>
            <person name="Ohm R.A."/>
            <person name="Patyshakuliyeva A."/>
            <person name="Rokas A."/>
            <person name="Ruiz-Duenas F.J."/>
            <person name="Sabat G."/>
            <person name="Salamov A."/>
            <person name="Samejima M."/>
            <person name="Schmutz J."/>
            <person name="Slot J.C."/>
            <person name="St John F."/>
            <person name="Stenlid J."/>
            <person name="Sun H."/>
            <person name="Sun S."/>
            <person name="Syed K."/>
            <person name="Tsang A."/>
            <person name="Wiebenga A."/>
            <person name="Young D."/>
            <person name="Pisabarro A."/>
            <person name="Eastwood D.C."/>
            <person name="Martin F."/>
            <person name="Cullen D."/>
            <person name="Grigoriev I.V."/>
            <person name="Hibbett D.S."/>
        </authorList>
    </citation>
    <scope>NUCLEOTIDE SEQUENCE</scope>
    <source>
        <strain evidence="2">FP-58527</strain>
    </source>
</reference>
<dbReference type="eggNOG" id="ENOG502STUE">
    <property type="taxonomic scope" value="Eukaryota"/>
</dbReference>
<dbReference type="EMBL" id="KE504135">
    <property type="protein sequence ID" value="EPT02544.1"/>
    <property type="molecule type" value="Genomic_DNA"/>
</dbReference>
<evidence type="ECO:0000313" key="1">
    <source>
        <dbReference type="EMBL" id="EPT02544.1"/>
    </source>
</evidence>
<sequence>MPREIYVNIPQESPRNAPSFEERRIQDYLRAYRSTGKPPAPFPQQPTDRAQRAALGLPPSIEPYSEVVHINTDVPMDGPSSAPVVNGAARGPIPDVHIFRPEPVSNEVRGAVFQCIVCQPELVAWSVEVRVATFLRKETVRA</sequence>
<proteinExistence type="predicted"/>
<dbReference type="OrthoDB" id="3234974at2759"/>